<reference evidence="2" key="2">
    <citation type="submission" date="2015-06" db="UniProtKB">
        <authorList>
            <consortium name="EnsemblPlants"/>
        </authorList>
    </citation>
    <scope>IDENTIFICATION</scope>
    <source>
        <strain evidence="2">DM1-3 516 R44</strain>
    </source>
</reference>
<evidence type="ECO:0000313" key="3">
    <source>
        <dbReference type="Proteomes" id="UP000011115"/>
    </source>
</evidence>
<organism evidence="2 3">
    <name type="scientific">Solanum tuberosum</name>
    <name type="common">Potato</name>
    <dbReference type="NCBI Taxonomy" id="4113"/>
    <lineage>
        <taxon>Eukaryota</taxon>
        <taxon>Viridiplantae</taxon>
        <taxon>Streptophyta</taxon>
        <taxon>Embryophyta</taxon>
        <taxon>Tracheophyta</taxon>
        <taxon>Spermatophyta</taxon>
        <taxon>Magnoliopsida</taxon>
        <taxon>eudicotyledons</taxon>
        <taxon>Gunneridae</taxon>
        <taxon>Pentapetalae</taxon>
        <taxon>asterids</taxon>
        <taxon>lamiids</taxon>
        <taxon>Solanales</taxon>
        <taxon>Solanaceae</taxon>
        <taxon>Solanoideae</taxon>
        <taxon>Solaneae</taxon>
        <taxon>Solanum</taxon>
    </lineage>
</organism>
<dbReference type="HOGENOM" id="CLU_998935_0_0_1"/>
<feature type="region of interest" description="Disordered" evidence="1">
    <location>
        <begin position="238"/>
        <end position="279"/>
    </location>
</feature>
<evidence type="ECO:0000313" key="2">
    <source>
        <dbReference type="EnsemblPlants" id="PGSC0003DMT400094133"/>
    </source>
</evidence>
<dbReference type="Proteomes" id="UP000011115">
    <property type="component" value="Unassembled WGS sequence"/>
</dbReference>
<reference evidence="3" key="1">
    <citation type="journal article" date="2011" name="Nature">
        <title>Genome sequence and analysis of the tuber crop potato.</title>
        <authorList>
            <consortium name="The Potato Genome Sequencing Consortium"/>
        </authorList>
    </citation>
    <scope>NUCLEOTIDE SEQUENCE [LARGE SCALE GENOMIC DNA]</scope>
    <source>
        <strain evidence="3">cv. DM1-3 516 R44</strain>
    </source>
</reference>
<dbReference type="AlphaFoldDB" id="M1DTH3"/>
<feature type="compositionally biased region" description="Basic and acidic residues" evidence="1">
    <location>
        <begin position="99"/>
        <end position="108"/>
    </location>
</feature>
<feature type="region of interest" description="Disordered" evidence="1">
    <location>
        <begin position="99"/>
        <end position="141"/>
    </location>
</feature>
<dbReference type="Gramene" id="PGSC0003DMT400094133">
    <property type="protein sequence ID" value="PGSC0003DMT400094133"/>
    <property type="gene ID" value="PGSC0003DMG400043704"/>
</dbReference>
<feature type="compositionally biased region" description="Pro residues" evidence="1">
    <location>
        <begin position="123"/>
        <end position="141"/>
    </location>
</feature>
<dbReference type="PaxDb" id="4113-PGSC0003DMT400094133"/>
<feature type="compositionally biased region" description="Polar residues" evidence="1">
    <location>
        <begin position="9"/>
        <end position="20"/>
    </location>
</feature>
<evidence type="ECO:0000256" key="1">
    <source>
        <dbReference type="SAM" id="MobiDB-lite"/>
    </source>
</evidence>
<protein>
    <recommendedName>
        <fullName evidence="4">Integrase core domain containing protein</fullName>
    </recommendedName>
</protein>
<dbReference type="InParanoid" id="M1DTH3"/>
<dbReference type="EnsemblPlants" id="PGSC0003DMT400094133">
    <property type="protein sequence ID" value="PGSC0003DMT400094133"/>
    <property type="gene ID" value="PGSC0003DMG400043704"/>
</dbReference>
<feature type="compositionally biased region" description="Polar residues" evidence="1">
    <location>
        <begin position="254"/>
        <end position="272"/>
    </location>
</feature>
<accession>M1DTH3</accession>
<sequence length="279" mass="29991">MAPLPESGVKNSSISGSNSDTMDHPPLRLMIIRDNILNFKPLEGEAIYELWQRLKCGKCWLASKWSSRRITEEVGEPDLILHLTQDIFKLESVKLSEPRRSLANRRPDVATSTRGTSATAPPETNPEPAHAPPVAPTPLVVPQPRMLNRQGRSSEVPTLQADVAGLRRDVDYLKSVDFNDLMRTTEDRDAPGEAAVADADAETDEELTAAQEEQNIFGNLSDLVGTIVHPVIQASHAETSTGDPIGPGTAALDVTTSGTDAQLQTAAQSSDAPTGGEVT</sequence>
<proteinExistence type="predicted"/>
<evidence type="ECO:0008006" key="4">
    <source>
        <dbReference type="Google" id="ProtNLM"/>
    </source>
</evidence>
<name>M1DTH3_SOLTU</name>
<feature type="region of interest" description="Disordered" evidence="1">
    <location>
        <begin position="1"/>
        <end position="25"/>
    </location>
</feature>
<keyword evidence="3" id="KW-1185">Reference proteome</keyword>